<dbReference type="Pfam" id="PF25202">
    <property type="entry name" value="DUF7834"/>
    <property type="match status" value="1"/>
</dbReference>
<dbReference type="AlphaFoldDB" id="A0A174HQY5"/>
<dbReference type="Proteomes" id="UP000095614">
    <property type="component" value="Unassembled WGS sequence"/>
</dbReference>
<proteinExistence type="predicted"/>
<dbReference type="InterPro" id="IPR004919">
    <property type="entry name" value="GmrSD_N"/>
</dbReference>
<dbReference type="InterPro" id="IPR057156">
    <property type="entry name" value="DUF7834"/>
</dbReference>
<accession>A0A174HQY5</accession>
<sequence>MRIMEYLKITDSLKKEIEPKLKDYFLGRYYKTETNHYHDNRFIQLETILHDIDIHYEYYQGYVELHLEGKFSGYEYNTIWRELVEESYQHQELSWHRWGNRNRGRCRINISIQSADDIIKCFEKISKIFDPVLSPLSAEHGDAEVIMQQMENLEILPPADSMQVEKLTYGILKIKELPFNNFIIPEYQRPYKWGVKNVNQLINDLLYFKDSEEYRLGTLVLHENNIVDGQQRIVTLSLILYELFNKKEIRIKNPYQEVQDRIKTFWKRTEFTNEHSIGHVRENLIAIEDRLDDLDDNFLDFLLSKCQFVVVRLPEISEAFQFFDSQNARGKDLEPHDLLKAFHLREIKRLSEKDSDNITKWQDLDPQRLVELFLTLYRVKRWAKNNSGKEFTKDNIDAFKGISLEDKRYPFYMQQIICHFFSSFYANEPSRNIDQSKMEFPFQIDQICINGSRFFDMIRYYDAMYNKIIDENEYKNYDSTEDEKSAYKIVRMLNNYSNRNRTGDIYVRQLFNCLLIYYVDRFGFAEINKVVRKIFRYVYQIRLIHYSVQLPTIDNSATNGIMFKTIRDAQSPYEIINLMTPQIESLASNADSQIKQLYF</sequence>
<dbReference type="PANTHER" id="PTHR35149:SF2">
    <property type="entry name" value="DUF262 DOMAIN-CONTAINING PROTEIN"/>
    <property type="match status" value="1"/>
</dbReference>
<dbReference type="OrthoDB" id="9798761at2"/>
<name>A0A174HQY5_BACUN</name>
<feature type="domain" description="GmrSD restriction endonucleases N-terminal" evidence="1">
    <location>
        <begin position="180"/>
        <end position="343"/>
    </location>
</feature>
<evidence type="ECO:0000313" key="3">
    <source>
        <dbReference type="EMBL" id="CUO75319.1"/>
    </source>
</evidence>
<evidence type="ECO:0000259" key="2">
    <source>
        <dbReference type="Pfam" id="PF25202"/>
    </source>
</evidence>
<organism evidence="3 4">
    <name type="scientific">Bacteroides uniformis</name>
    <dbReference type="NCBI Taxonomy" id="820"/>
    <lineage>
        <taxon>Bacteria</taxon>
        <taxon>Pseudomonadati</taxon>
        <taxon>Bacteroidota</taxon>
        <taxon>Bacteroidia</taxon>
        <taxon>Bacteroidales</taxon>
        <taxon>Bacteroidaceae</taxon>
        <taxon>Bacteroides</taxon>
    </lineage>
</organism>
<feature type="domain" description="DUF7834" evidence="2">
    <location>
        <begin position="356"/>
        <end position="588"/>
    </location>
</feature>
<dbReference type="EMBL" id="CZAF01000004">
    <property type="protein sequence ID" value="CUO75319.1"/>
    <property type="molecule type" value="Genomic_DNA"/>
</dbReference>
<gene>
    <name evidence="3" type="ORF">ERS852462_01421</name>
</gene>
<evidence type="ECO:0000313" key="4">
    <source>
        <dbReference type="Proteomes" id="UP000095614"/>
    </source>
</evidence>
<dbReference type="Pfam" id="PF03235">
    <property type="entry name" value="GmrSD_N"/>
    <property type="match status" value="1"/>
</dbReference>
<dbReference type="PANTHER" id="PTHR35149">
    <property type="entry name" value="SLL5132 PROTEIN"/>
    <property type="match status" value="1"/>
</dbReference>
<reference evidence="3 4" key="1">
    <citation type="submission" date="2015-09" db="EMBL/GenBank/DDBJ databases">
        <authorList>
            <consortium name="Pathogen Informatics"/>
        </authorList>
    </citation>
    <scope>NUCLEOTIDE SEQUENCE [LARGE SCALE GENOMIC DNA]</scope>
    <source>
        <strain evidence="3 4">2789STDY5834847</strain>
    </source>
</reference>
<protein>
    <submittedName>
        <fullName evidence="3">Uncharacterized conserved protein</fullName>
    </submittedName>
</protein>
<evidence type="ECO:0000259" key="1">
    <source>
        <dbReference type="Pfam" id="PF03235"/>
    </source>
</evidence>